<feature type="transmembrane region" description="Helical" evidence="5">
    <location>
        <begin position="939"/>
        <end position="957"/>
    </location>
</feature>
<dbReference type="AlphaFoldDB" id="A0A810Q5T4"/>
<dbReference type="Pfam" id="PF00149">
    <property type="entry name" value="Metallophos"/>
    <property type="match status" value="1"/>
</dbReference>
<keyword evidence="4" id="KW-0572">Peptidoglycan-anchor</keyword>
<dbReference type="InterPro" id="IPR006146">
    <property type="entry name" value="5'-Nucleotdase_CS"/>
</dbReference>
<feature type="domain" description="S-adenosyl-l-methionine hydroxide adenosyltransferase C-terminal" evidence="10">
    <location>
        <begin position="572"/>
        <end position="655"/>
    </location>
</feature>
<dbReference type="PANTHER" id="PTHR11575:SF24">
    <property type="entry name" value="5'-NUCLEOTIDASE"/>
    <property type="match status" value="1"/>
</dbReference>
<dbReference type="PRINTS" id="PR01607">
    <property type="entry name" value="APYRASEFAMLY"/>
</dbReference>
<dbReference type="Gene3D" id="3.90.780.10">
    <property type="entry name" value="5'-Nucleotidase, C-terminal domain"/>
    <property type="match status" value="1"/>
</dbReference>
<dbReference type="InterPro" id="IPR023227">
    <property type="entry name" value="SAM_OH_AdoTrfase_C_sf"/>
</dbReference>
<dbReference type="NCBIfam" id="TIGR01167">
    <property type="entry name" value="LPXTG_anchor"/>
    <property type="match status" value="1"/>
</dbReference>
<evidence type="ECO:0008006" key="13">
    <source>
        <dbReference type="Google" id="ProtNLM"/>
    </source>
</evidence>
<dbReference type="SUPFAM" id="SSF101852">
    <property type="entry name" value="Bacterial fluorinating enzyme, C-terminal domain"/>
    <property type="match status" value="1"/>
</dbReference>
<dbReference type="InterPro" id="IPR026893">
    <property type="entry name" value="Tyr/Ser_Pase_IphP-type"/>
</dbReference>
<dbReference type="KEGG" id="vcop:MM50RIKEN_05540"/>
<keyword evidence="1" id="KW-0134">Cell wall</keyword>
<evidence type="ECO:0000259" key="8">
    <source>
        <dbReference type="Pfam" id="PF00746"/>
    </source>
</evidence>
<gene>
    <name evidence="11" type="ORF">MM50RIKEN_05540</name>
</gene>
<keyword evidence="5" id="KW-0472">Membrane</keyword>
<evidence type="ECO:0000259" key="10">
    <source>
        <dbReference type="Pfam" id="PF20257"/>
    </source>
</evidence>
<evidence type="ECO:0000259" key="7">
    <source>
        <dbReference type="Pfam" id="PF00149"/>
    </source>
</evidence>
<dbReference type="InterPro" id="IPR029052">
    <property type="entry name" value="Metallo-depent_PP-like"/>
</dbReference>
<dbReference type="GO" id="GO:0000166">
    <property type="term" value="F:nucleotide binding"/>
    <property type="evidence" value="ECO:0007669"/>
    <property type="project" value="InterPro"/>
</dbReference>
<proteinExistence type="predicted"/>
<sequence>MRKVLALLLSLVMTLTLLVPATWAEEKPAAGYQLPASLKGKTVILHTNDVHGAIDKYAKVAALKNECYDRGASAVVLLDAGDFSQGSTYVSLSKGATAVELMNAVGYDAVTLGNHEFDYGFPQLKANLSYSAADFLVTCVNLVDDEGEPIFAPGATAPVTDADDNPLFNLTVMGVATPETQTKANPALMKGLTFLSGQKLYDAANAVIKVAREEGNADIVIALTHLGVDASSEPNRSIDFVKNVPGVDIVIDGHSHTVMTANKDNGMIQSTGTGLAYVGAFVIDNATKSVESNGLIDLSTYTKEDASVKAIADKIIGEVDAEYGKVFAKTEVELNGDKEPGNRTEETNMGDLITDAMMWAVKTRMPSINMENAVAITNGGGIRAAIKAGDITKKDVFTVLPFGNTLTVVNVTGAELLEALEAATFCTPVSLGGFPQTAGMKLTVDCTKDYDKNDTTYPGSTYYGPKSINRVTIESINGKPFDKDATYAVITNDFLAAGGDIYYAFAAASSQIESGLSLDTVVMDYITDELGGTVTKARYGEPQGRMTIIPPEKTDDGKITIGGLDANVWMTKYGNVYTDCKAKDFMGKLGFAWGDLVTVKFLDKTLTLPVVPTYSYVDSGKPAIIVEKDADGKPTGYVSMAINMGNFAETYELAKKHTNEDKTWYWTAWEGVTYPVEVTFKMAEKGGYMAEYIMHDLQRTNDRADYPNLSDAEFGNFRNIATTGMGKDVLYRGSSPINPELGRNTYVDAALKQAGVNVIMNLANSQEEAEAYEGFADTYYSGQKVIYLNLGVDFSAPEFQKGLAEGLRFFAANKGTYYVHCTEGKDRAGFVSALLECLMGATYDEVVADYMVTYYNYYGVEPGTDKYNAIANSNIIKTLQNAFGVEDLSKADLQKGAKDYMKAIGLTDAEITDLMVNLGYVAPVEPVTPSKPATGDAGIVVYLGLGVMALAGGVLVAKKKEQF</sequence>
<feature type="domain" description="Calcineurin-like phosphoesterase" evidence="7">
    <location>
        <begin position="44"/>
        <end position="257"/>
    </location>
</feature>
<dbReference type="GO" id="GO:0009166">
    <property type="term" value="P:nucleotide catabolic process"/>
    <property type="evidence" value="ECO:0007669"/>
    <property type="project" value="InterPro"/>
</dbReference>
<feature type="chain" id="PRO_5039453800" description="2',3'-cyclic-nucleotide 2'-phosphodiesterase (5'-nucleotidase family)" evidence="6">
    <location>
        <begin position="25"/>
        <end position="963"/>
    </location>
</feature>
<evidence type="ECO:0000313" key="12">
    <source>
        <dbReference type="Proteomes" id="UP000681035"/>
    </source>
</evidence>
<dbReference type="Pfam" id="PF00746">
    <property type="entry name" value="Gram_pos_anchor"/>
    <property type="match status" value="1"/>
</dbReference>
<dbReference type="InterPro" id="IPR029021">
    <property type="entry name" value="Prot-tyrosine_phosphatase-like"/>
</dbReference>
<feature type="domain" description="5'-Nucleotidase C-terminal" evidence="9">
    <location>
        <begin position="338"/>
        <end position="506"/>
    </location>
</feature>
<protein>
    <recommendedName>
        <fullName evidence="13">2',3'-cyclic-nucleotide 2'-phosphodiesterase (5'-nucleotidase family)</fullName>
    </recommendedName>
</protein>
<reference evidence="11" key="1">
    <citation type="submission" date="2020-09" db="EMBL/GenBank/DDBJ databases">
        <title>New species isolated from human feces.</title>
        <authorList>
            <person name="Kitahara M."/>
            <person name="Shigeno Y."/>
            <person name="Shime M."/>
            <person name="Matsumoto Y."/>
            <person name="Nakamura S."/>
            <person name="Motooka D."/>
            <person name="Fukuoka S."/>
            <person name="Nishikawa H."/>
            <person name="Benno Y."/>
        </authorList>
    </citation>
    <scope>NUCLEOTIDE SEQUENCE</scope>
    <source>
        <strain evidence="11">MM50</strain>
    </source>
</reference>
<dbReference type="InterPro" id="IPR019931">
    <property type="entry name" value="LPXTG_anchor"/>
</dbReference>
<evidence type="ECO:0000256" key="1">
    <source>
        <dbReference type="ARBA" id="ARBA00022512"/>
    </source>
</evidence>
<evidence type="ECO:0000313" key="11">
    <source>
        <dbReference type="EMBL" id="BCK80791.1"/>
    </source>
</evidence>
<feature type="signal peptide" evidence="6">
    <location>
        <begin position="1"/>
        <end position="24"/>
    </location>
</feature>
<dbReference type="RefSeq" id="WP_213541651.1">
    <property type="nucleotide sequence ID" value="NZ_AP023418.1"/>
</dbReference>
<dbReference type="InterPro" id="IPR036907">
    <property type="entry name" value="5'-Nucleotdase_C_sf"/>
</dbReference>
<dbReference type="SUPFAM" id="SSF52799">
    <property type="entry name" value="(Phosphotyrosine protein) phosphatases II"/>
    <property type="match status" value="1"/>
</dbReference>
<feature type="domain" description="Gram-positive cocci surface proteins LPxTG" evidence="8">
    <location>
        <begin position="932"/>
        <end position="960"/>
    </location>
</feature>
<evidence type="ECO:0000256" key="2">
    <source>
        <dbReference type="ARBA" id="ARBA00022525"/>
    </source>
</evidence>
<evidence type="ECO:0000256" key="6">
    <source>
        <dbReference type="SAM" id="SignalP"/>
    </source>
</evidence>
<evidence type="ECO:0000256" key="4">
    <source>
        <dbReference type="ARBA" id="ARBA00023088"/>
    </source>
</evidence>
<dbReference type="EMBL" id="AP023418">
    <property type="protein sequence ID" value="BCK80791.1"/>
    <property type="molecule type" value="Genomic_DNA"/>
</dbReference>
<organism evidence="11 12">
    <name type="scientific">Vescimonas coprocola</name>
    <dbReference type="NCBI Taxonomy" id="2714355"/>
    <lineage>
        <taxon>Bacteria</taxon>
        <taxon>Bacillati</taxon>
        <taxon>Bacillota</taxon>
        <taxon>Clostridia</taxon>
        <taxon>Eubacteriales</taxon>
        <taxon>Oscillospiraceae</taxon>
        <taxon>Vescimonas</taxon>
    </lineage>
</organism>
<dbReference type="InterPro" id="IPR008334">
    <property type="entry name" value="5'-Nucleotdase_C"/>
</dbReference>
<dbReference type="Pfam" id="PF02872">
    <property type="entry name" value="5_nucleotid_C"/>
    <property type="match status" value="1"/>
</dbReference>
<accession>A0A810Q5T4</accession>
<dbReference type="PROSITE" id="PS00786">
    <property type="entry name" value="5_NUCLEOTIDASE_2"/>
    <property type="match status" value="1"/>
</dbReference>
<dbReference type="SUPFAM" id="SSF56300">
    <property type="entry name" value="Metallo-dependent phosphatases"/>
    <property type="match status" value="1"/>
</dbReference>
<dbReference type="Pfam" id="PF20257">
    <property type="entry name" value="SAM_HAT_C"/>
    <property type="match status" value="1"/>
</dbReference>
<dbReference type="Proteomes" id="UP000681035">
    <property type="component" value="Chromosome"/>
</dbReference>
<dbReference type="SUPFAM" id="SSF55816">
    <property type="entry name" value="5'-nucleotidase (syn. UDP-sugar hydrolase), C-terminal domain"/>
    <property type="match status" value="1"/>
</dbReference>
<dbReference type="Gene3D" id="3.60.21.10">
    <property type="match status" value="1"/>
</dbReference>
<evidence type="ECO:0000259" key="9">
    <source>
        <dbReference type="Pfam" id="PF02872"/>
    </source>
</evidence>
<keyword evidence="3 6" id="KW-0732">Signal</keyword>
<keyword evidence="5" id="KW-1133">Transmembrane helix</keyword>
<keyword evidence="5" id="KW-0812">Transmembrane</keyword>
<dbReference type="GO" id="GO:0046872">
    <property type="term" value="F:metal ion binding"/>
    <property type="evidence" value="ECO:0007669"/>
    <property type="project" value="InterPro"/>
</dbReference>
<dbReference type="Gene3D" id="2.40.30.90">
    <property type="entry name" value="Bacterial fluorinating enzyme like"/>
    <property type="match status" value="1"/>
</dbReference>
<dbReference type="InterPro" id="IPR046470">
    <property type="entry name" value="SAM_HAT_C"/>
</dbReference>
<dbReference type="Gene3D" id="3.90.190.10">
    <property type="entry name" value="Protein tyrosine phosphatase superfamily"/>
    <property type="match status" value="1"/>
</dbReference>
<evidence type="ECO:0000256" key="3">
    <source>
        <dbReference type="ARBA" id="ARBA00022729"/>
    </source>
</evidence>
<dbReference type="InterPro" id="IPR004843">
    <property type="entry name" value="Calcineurin-like_PHP"/>
</dbReference>
<evidence type="ECO:0000256" key="5">
    <source>
        <dbReference type="SAM" id="Phobius"/>
    </source>
</evidence>
<keyword evidence="2" id="KW-0964">Secreted</keyword>
<dbReference type="PANTHER" id="PTHR11575">
    <property type="entry name" value="5'-NUCLEOTIDASE-RELATED"/>
    <property type="match status" value="1"/>
</dbReference>
<dbReference type="InterPro" id="IPR006179">
    <property type="entry name" value="5_nucleotidase/apyrase"/>
</dbReference>
<keyword evidence="12" id="KW-1185">Reference proteome</keyword>
<name>A0A810Q5T4_9FIRM</name>
<dbReference type="GO" id="GO:0004721">
    <property type="term" value="F:phosphoprotein phosphatase activity"/>
    <property type="evidence" value="ECO:0007669"/>
    <property type="project" value="InterPro"/>
</dbReference>
<dbReference type="Pfam" id="PF13350">
    <property type="entry name" value="Y_phosphatase3"/>
    <property type="match status" value="1"/>
</dbReference>